<dbReference type="OMA" id="HIDKRTR"/>
<dbReference type="GeneID" id="28894176"/>
<evidence type="ECO:0000256" key="1">
    <source>
        <dbReference type="ARBA" id="ARBA00007091"/>
    </source>
</evidence>
<dbReference type="InterPro" id="IPR008914">
    <property type="entry name" value="PEBP"/>
</dbReference>
<dbReference type="RefSeq" id="XP_018189386.1">
    <property type="nucleotide sequence ID" value="XM_018329039.1"/>
</dbReference>
<evidence type="ECO:0000313" key="3">
    <source>
        <dbReference type="EMBL" id="KZF23831.1"/>
    </source>
</evidence>
<organism evidence="3 4">
    <name type="scientific">Xylona heveae (strain CBS 132557 / TC161)</name>
    <dbReference type="NCBI Taxonomy" id="1328760"/>
    <lineage>
        <taxon>Eukaryota</taxon>
        <taxon>Fungi</taxon>
        <taxon>Dikarya</taxon>
        <taxon>Ascomycota</taxon>
        <taxon>Pezizomycotina</taxon>
        <taxon>Xylonomycetes</taxon>
        <taxon>Xylonales</taxon>
        <taxon>Xylonaceae</taxon>
        <taxon>Xylona</taxon>
    </lineage>
</organism>
<dbReference type="OrthoDB" id="2506647at2759"/>
<dbReference type="InterPro" id="IPR036610">
    <property type="entry name" value="PEBP-like_sf"/>
</dbReference>
<dbReference type="Pfam" id="PF01161">
    <property type="entry name" value="PBP"/>
    <property type="match status" value="1"/>
</dbReference>
<feature type="region of interest" description="Disordered" evidence="2">
    <location>
        <begin position="161"/>
        <end position="196"/>
    </location>
</feature>
<dbReference type="GO" id="GO:0030414">
    <property type="term" value="F:peptidase inhibitor activity"/>
    <property type="evidence" value="ECO:0007669"/>
    <property type="project" value="TreeGrafter"/>
</dbReference>
<dbReference type="GO" id="GO:0030162">
    <property type="term" value="P:regulation of proteolysis"/>
    <property type="evidence" value="ECO:0007669"/>
    <property type="project" value="TreeGrafter"/>
</dbReference>
<dbReference type="PROSITE" id="PS01220">
    <property type="entry name" value="PBP"/>
    <property type="match status" value="1"/>
</dbReference>
<dbReference type="EMBL" id="KV407457">
    <property type="protein sequence ID" value="KZF23831.1"/>
    <property type="molecule type" value="Genomic_DNA"/>
</dbReference>
<dbReference type="SUPFAM" id="SSF49777">
    <property type="entry name" value="PEBP-like"/>
    <property type="match status" value="1"/>
</dbReference>
<dbReference type="InterPro" id="IPR035810">
    <property type="entry name" value="PEBP_euk"/>
</dbReference>
<dbReference type="Proteomes" id="UP000076632">
    <property type="component" value="Unassembled WGS sequence"/>
</dbReference>
<dbReference type="PANTHER" id="PTHR11362:SF148">
    <property type="entry name" value="CARBOXYPEPTIDASE Y INHIBITOR"/>
    <property type="match status" value="1"/>
</dbReference>
<dbReference type="InParanoid" id="A0A165HQD4"/>
<dbReference type="PANTHER" id="PTHR11362">
    <property type="entry name" value="PHOSPHATIDYLETHANOLAMINE-BINDING PROTEIN"/>
    <property type="match status" value="1"/>
</dbReference>
<keyword evidence="4" id="KW-1185">Reference proteome</keyword>
<evidence type="ECO:0000256" key="2">
    <source>
        <dbReference type="SAM" id="MobiDB-lite"/>
    </source>
</evidence>
<reference evidence="3 4" key="1">
    <citation type="journal article" date="2016" name="Fungal Biol.">
        <title>The genome of Xylona heveae provides a window into fungal endophytism.</title>
        <authorList>
            <person name="Gazis R."/>
            <person name="Kuo A."/>
            <person name="Riley R."/>
            <person name="LaButti K."/>
            <person name="Lipzen A."/>
            <person name="Lin J."/>
            <person name="Amirebrahimi M."/>
            <person name="Hesse C.N."/>
            <person name="Spatafora J.W."/>
            <person name="Henrissat B."/>
            <person name="Hainaut M."/>
            <person name="Grigoriev I.V."/>
            <person name="Hibbett D.S."/>
        </authorList>
    </citation>
    <scope>NUCLEOTIDE SEQUENCE [LARGE SCALE GENOMIC DNA]</scope>
    <source>
        <strain evidence="3 4">TC161</strain>
    </source>
</reference>
<dbReference type="GO" id="GO:0046578">
    <property type="term" value="P:regulation of Ras protein signal transduction"/>
    <property type="evidence" value="ECO:0007669"/>
    <property type="project" value="TreeGrafter"/>
</dbReference>
<dbReference type="AlphaFoldDB" id="A0A165HQD4"/>
<protein>
    <submittedName>
        <fullName evidence="3">PEBP-like protein</fullName>
    </submittedName>
</protein>
<dbReference type="CDD" id="cd00866">
    <property type="entry name" value="PEBP_euk"/>
    <property type="match status" value="1"/>
</dbReference>
<dbReference type="FunCoup" id="A0A165HQD4">
    <property type="interactions" value="1375"/>
</dbReference>
<sequence>MSLGTIGQSVRDELKKSSIIDDVIDDFHPSLLLTITYPKSNVSANLGNTIKPSDAQQPPVVELHSSDGSASSHESTYTLVMTDPDAPSREDPKWSEFCHWIITNVPLSNTNGGAGAGAAKSAEAQESAHGLKEIIEYKGPAPPPKTGKHRYVLLAFEHKHHHHNKGNTGGGPSSSSHLSAPSERKQWGTGKVRHGARQWAEKNGLVPVGANFFYAQNNEQ</sequence>
<evidence type="ECO:0000313" key="4">
    <source>
        <dbReference type="Proteomes" id="UP000076632"/>
    </source>
</evidence>
<comment type="similarity">
    <text evidence="1">Belongs to the phosphatidylethanolamine-binding protein family.</text>
</comment>
<feature type="region of interest" description="Disordered" evidence="2">
    <location>
        <begin position="48"/>
        <end position="73"/>
    </location>
</feature>
<gene>
    <name evidence="3" type="ORF">L228DRAFT_124848</name>
</gene>
<dbReference type="GO" id="GO:0005543">
    <property type="term" value="F:phospholipid binding"/>
    <property type="evidence" value="ECO:0007669"/>
    <property type="project" value="TreeGrafter"/>
</dbReference>
<dbReference type="STRING" id="1328760.A0A165HQD4"/>
<dbReference type="Gene3D" id="3.90.280.10">
    <property type="entry name" value="PEBP-like"/>
    <property type="match status" value="1"/>
</dbReference>
<accession>A0A165HQD4</accession>
<proteinExistence type="inferred from homology"/>
<name>A0A165HQD4_XYLHT</name>
<dbReference type="InterPro" id="IPR001858">
    <property type="entry name" value="Phosphatidylethanolamine-bd_CS"/>
</dbReference>